<evidence type="ECO:0000259" key="3">
    <source>
        <dbReference type="PROSITE" id="PS50887"/>
    </source>
</evidence>
<dbReference type="Gene3D" id="3.30.70.270">
    <property type="match status" value="1"/>
</dbReference>
<dbReference type="InterPro" id="IPR029787">
    <property type="entry name" value="Nucleotide_cyclase"/>
</dbReference>
<feature type="transmembrane region" description="Helical" evidence="2">
    <location>
        <begin position="101"/>
        <end position="120"/>
    </location>
</feature>
<keyword evidence="2" id="KW-0472">Membrane</keyword>
<dbReference type="PROSITE" id="PS50887">
    <property type="entry name" value="GGDEF"/>
    <property type="match status" value="1"/>
</dbReference>
<name>A0A0A0BS20_9CELL</name>
<dbReference type="SMART" id="SM00267">
    <property type="entry name" value="GGDEF"/>
    <property type="match status" value="1"/>
</dbReference>
<dbReference type="InterPro" id="IPR035965">
    <property type="entry name" value="PAS-like_dom_sf"/>
</dbReference>
<dbReference type="NCBIfam" id="TIGR00254">
    <property type="entry name" value="GGDEF"/>
    <property type="match status" value="1"/>
</dbReference>
<dbReference type="Pfam" id="PF16927">
    <property type="entry name" value="HisKA_7TM"/>
    <property type="match status" value="1"/>
</dbReference>
<dbReference type="CDD" id="cd01949">
    <property type="entry name" value="GGDEF"/>
    <property type="match status" value="1"/>
</dbReference>
<feature type="transmembrane region" description="Helical" evidence="2">
    <location>
        <begin position="40"/>
        <end position="60"/>
    </location>
</feature>
<feature type="transmembrane region" description="Helical" evidence="2">
    <location>
        <begin position="132"/>
        <end position="157"/>
    </location>
</feature>
<dbReference type="InterPro" id="IPR000160">
    <property type="entry name" value="GGDEF_dom"/>
</dbReference>
<feature type="domain" description="GGDEF" evidence="3">
    <location>
        <begin position="388"/>
        <end position="521"/>
    </location>
</feature>
<feature type="transmembrane region" description="Helical" evidence="2">
    <location>
        <begin position="197"/>
        <end position="214"/>
    </location>
</feature>
<dbReference type="SUPFAM" id="SSF55073">
    <property type="entry name" value="Nucleotide cyclase"/>
    <property type="match status" value="1"/>
</dbReference>
<keyword evidence="2" id="KW-1133">Transmembrane helix</keyword>
<dbReference type="InterPro" id="IPR043128">
    <property type="entry name" value="Rev_trsase/Diguanyl_cyclase"/>
</dbReference>
<evidence type="ECO:0000313" key="4">
    <source>
        <dbReference type="EMBL" id="KGM09954.1"/>
    </source>
</evidence>
<evidence type="ECO:0000313" key="5">
    <source>
        <dbReference type="Proteomes" id="UP000029839"/>
    </source>
</evidence>
<dbReference type="EMBL" id="AXCY01000069">
    <property type="protein sequence ID" value="KGM09954.1"/>
    <property type="molecule type" value="Genomic_DNA"/>
</dbReference>
<dbReference type="GO" id="GO:0005886">
    <property type="term" value="C:plasma membrane"/>
    <property type="evidence" value="ECO:0007669"/>
    <property type="project" value="TreeGrafter"/>
</dbReference>
<evidence type="ECO:0000256" key="2">
    <source>
        <dbReference type="SAM" id="Phobius"/>
    </source>
</evidence>
<dbReference type="GO" id="GO:0052621">
    <property type="term" value="F:diguanylate cyclase activity"/>
    <property type="evidence" value="ECO:0007669"/>
    <property type="project" value="TreeGrafter"/>
</dbReference>
<dbReference type="InterPro" id="IPR050469">
    <property type="entry name" value="Diguanylate_Cyclase"/>
</dbReference>
<feature type="transmembrane region" description="Helical" evidence="2">
    <location>
        <begin position="169"/>
        <end position="191"/>
    </location>
</feature>
<dbReference type="AlphaFoldDB" id="A0A0A0BS20"/>
<dbReference type="GO" id="GO:0006355">
    <property type="term" value="P:regulation of DNA-templated transcription"/>
    <property type="evidence" value="ECO:0007669"/>
    <property type="project" value="InterPro"/>
</dbReference>
<dbReference type="PANTHER" id="PTHR45138:SF9">
    <property type="entry name" value="DIGUANYLATE CYCLASE DGCM-RELATED"/>
    <property type="match status" value="1"/>
</dbReference>
<dbReference type="Pfam" id="PF00990">
    <property type="entry name" value="GGDEF"/>
    <property type="match status" value="1"/>
</dbReference>
<keyword evidence="2" id="KW-0812">Transmembrane</keyword>
<dbReference type="InterPro" id="IPR013767">
    <property type="entry name" value="PAS_fold"/>
</dbReference>
<gene>
    <name evidence="4" type="ORF">N868_17495</name>
</gene>
<dbReference type="PANTHER" id="PTHR45138">
    <property type="entry name" value="REGULATORY COMPONENTS OF SENSORY TRANSDUCTION SYSTEM"/>
    <property type="match status" value="1"/>
</dbReference>
<feature type="transmembrane region" description="Helical" evidence="2">
    <location>
        <begin position="66"/>
        <end position="89"/>
    </location>
</feature>
<accession>A0A0A0BS20</accession>
<organism evidence="4 5">
    <name type="scientific">Cellulomonas carbonis T26</name>
    <dbReference type="NCBI Taxonomy" id="947969"/>
    <lineage>
        <taxon>Bacteria</taxon>
        <taxon>Bacillati</taxon>
        <taxon>Actinomycetota</taxon>
        <taxon>Actinomycetes</taxon>
        <taxon>Micrococcales</taxon>
        <taxon>Cellulomonadaceae</taxon>
        <taxon>Cellulomonas</taxon>
    </lineage>
</organism>
<dbReference type="OrthoDB" id="23692at2"/>
<reference evidence="4 5" key="2">
    <citation type="journal article" date="2015" name="Stand. Genomic Sci.">
        <title>Draft genome sequence of Cellulomonas carbonis T26(T) and comparative analysis of six Cellulomonas genomes.</title>
        <authorList>
            <person name="Zhuang W."/>
            <person name="Zhang S."/>
            <person name="Xia X."/>
            <person name="Wang G."/>
        </authorList>
    </citation>
    <scope>NUCLEOTIDE SEQUENCE [LARGE SCALE GENOMIC DNA]</scope>
    <source>
        <strain evidence="4 5">T26</strain>
    </source>
</reference>
<protein>
    <submittedName>
        <fullName evidence="4">Diguanylate cyclase</fullName>
    </submittedName>
</protein>
<dbReference type="GO" id="GO:0043709">
    <property type="term" value="P:cell adhesion involved in single-species biofilm formation"/>
    <property type="evidence" value="ECO:0007669"/>
    <property type="project" value="TreeGrafter"/>
</dbReference>
<keyword evidence="5" id="KW-1185">Reference proteome</keyword>
<reference evidence="4 5" key="1">
    <citation type="submission" date="2013-08" db="EMBL/GenBank/DDBJ databases">
        <title>Genome sequencing of Cellulomonas carbonis T26.</title>
        <authorList>
            <person name="Chen F."/>
            <person name="Li Y."/>
            <person name="Wang G."/>
        </authorList>
    </citation>
    <scope>NUCLEOTIDE SEQUENCE [LARGE SCALE GENOMIC DNA]</scope>
    <source>
        <strain evidence="4 5">T26</strain>
    </source>
</reference>
<dbReference type="GO" id="GO:1902201">
    <property type="term" value="P:negative regulation of bacterial-type flagellum-dependent cell motility"/>
    <property type="evidence" value="ECO:0007669"/>
    <property type="project" value="TreeGrafter"/>
</dbReference>
<dbReference type="Proteomes" id="UP000029839">
    <property type="component" value="Unassembled WGS sequence"/>
</dbReference>
<dbReference type="FunFam" id="3.30.70.270:FF:000001">
    <property type="entry name" value="Diguanylate cyclase domain protein"/>
    <property type="match status" value="1"/>
</dbReference>
<feature type="region of interest" description="Disordered" evidence="1">
    <location>
        <begin position="520"/>
        <end position="542"/>
    </location>
</feature>
<evidence type="ECO:0000256" key="1">
    <source>
        <dbReference type="SAM" id="MobiDB-lite"/>
    </source>
</evidence>
<dbReference type="Pfam" id="PF00989">
    <property type="entry name" value="PAS"/>
    <property type="match status" value="1"/>
</dbReference>
<dbReference type="SUPFAM" id="SSF55785">
    <property type="entry name" value="PYP-like sensor domain (PAS domain)"/>
    <property type="match status" value="1"/>
</dbReference>
<dbReference type="InterPro" id="IPR031621">
    <property type="entry name" value="HisKA_7TM"/>
</dbReference>
<proteinExistence type="predicted"/>
<comment type="caution">
    <text evidence="4">The sequence shown here is derived from an EMBL/GenBank/DDBJ whole genome shotgun (WGS) entry which is preliminary data.</text>
</comment>
<dbReference type="RefSeq" id="WP_081978815.1">
    <property type="nucleotide sequence ID" value="NZ_AXCY01000069.1"/>
</dbReference>
<sequence length="542" mass="57128">MGSVDATYALAYGSSAVLALALGAYVLLRRERHVLTVTLTVYLVANGLWSSAELAALWLGPVRGRLVSGLILPAVAVVVAACWALVQGVRDVTWRPGRRTLAVLAAHPVLVLVAGVTDAWHHWVLDADGAGYAWLFWVHTAYSYGVVTLCVVMLLVARRSASAPQRRRIATLLLASSLPVVGNVITIATLGPDAHDLTPVFFLAAAVVFSWAVLRQGLLDVVPVARAHVLEMLGDAVLVTDETGRLADVNAAARRLLAQVGVEAVVGRPGAMVLGPVAGALLGASGRHACDVGTSRLVLDVRRTELVDRRGRALGAVVVARDVTGESEREEQLATANAALHAHLETIERLRADVAEQAVRDAMTGLHNRRHLDDVFPVLLDRCDADGVPLSVVLVDVDHFKAVNDDHGHAVGDRMLVAVGRALAIGLEPDEVLVRYGGEEFVVLLPGAARDVARVRAEALRRGCADAVVDVRGGTLAVTASAGVATSCERWATPSALLDAADAALYAAKRGGRDRTVVAGTGHVRLPRPSLPSDAPRASTAR</sequence>
<dbReference type="Gene3D" id="3.30.450.20">
    <property type="entry name" value="PAS domain"/>
    <property type="match status" value="1"/>
</dbReference>
<feature type="transmembrane region" description="Helical" evidence="2">
    <location>
        <begin position="6"/>
        <end position="28"/>
    </location>
</feature>